<keyword evidence="4" id="KW-0547">Nucleotide-binding</keyword>
<evidence type="ECO:0000256" key="5">
    <source>
        <dbReference type="ARBA" id="ARBA00022840"/>
    </source>
</evidence>
<dbReference type="Gene3D" id="2.40.50.140">
    <property type="entry name" value="Nucleic acid-binding proteins"/>
    <property type="match status" value="1"/>
</dbReference>
<name>A0A6C0J6M8_9ZZZZ</name>
<dbReference type="InterPro" id="IPR012340">
    <property type="entry name" value="NA-bd_OB-fold"/>
</dbReference>
<dbReference type="GO" id="GO:0005739">
    <property type="term" value="C:mitochondrion"/>
    <property type="evidence" value="ECO:0007669"/>
    <property type="project" value="TreeGrafter"/>
</dbReference>
<keyword evidence="6" id="KW-0648">Protein biosynthesis</keyword>
<dbReference type="NCBIfam" id="NF003037">
    <property type="entry name" value="PRK03932.1"/>
    <property type="match status" value="1"/>
</dbReference>
<dbReference type="InterPro" id="IPR004364">
    <property type="entry name" value="Aa-tRNA-synt_II"/>
</dbReference>
<proteinExistence type="inferred from homology"/>
<evidence type="ECO:0000256" key="1">
    <source>
        <dbReference type="ARBA" id="ARBA00008226"/>
    </source>
</evidence>
<dbReference type="AlphaFoldDB" id="A0A6C0J6M8"/>
<dbReference type="GO" id="GO:0004816">
    <property type="term" value="F:asparagine-tRNA ligase activity"/>
    <property type="evidence" value="ECO:0007669"/>
    <property type="project" value="UniProtKB-EC"/>
</dbReference>
<keyword evidence="7" id="KW-0030">Aminoacyl-tRNA synthetase</keyword>
<dbReference type="InterPro" id="IPR004365">
    <property type="entry name" value="NA-bd_OB_tRNA"/>
</dbReference>
<protein>
    <recommendedName>
        <fullName evidence="2">asparagine--tRNA ligase</fullName>
        <ecNumber evidence="2">6.1.1.22</ecNumber>
    </recommendedName>
</protein>
<dbReference type="PANTHER" id="PTHR22594">
    <property type="entry name" value="ASPARTYL/LYSYL-TRNA SYNTHETASE"/>
    <property type="match status" value="1"/>
</dbReference>
<dbReference type="PANTHER" id="PTHR22594:SF34">
    <property type="entry name" value="ASPARAGINE--TRNA LIGASE, MITOCHONDRIAL-RELATED"/>
    <property type="match status" value="1"/>
</dbReference>
<dbReference type="Pfam" id="PF00152">
    <property type="entry name" value="tRNA-synt_2"/>
    <property type="match status" value="1"/>
</dbReference>
<evidence type="ECO:0000256" key="7">
    <source>
        <dbReference type="ARBA" id="ARBA00023146"/>
    </source>
</evidence>
<dbReference type="GO" id="GO:0005524">
    <property type="term" value="F:ATP binding"/>
    <property type="evidence" value="ECO:0007669"/>
    <property type="project" value="UniProtKB-KW"/>
</dbReference>
<dbReference type="GO" id="GO:0003676">
    <property type="term" value="F:nucleic acid binding"/>
    <property type="evidence" value="ECO:0007669"/>
    <property type="project" value="InterPro"/>
</dbReference>
<comment type="similarity">
    <text evidence="1">Belongs to the class-II aminoacyl-tRNA synthetase family.</text>
</comment>
<evidence type="ECO:0000256" key="6">
    <source>
        <dbReference type="ARBA" id="ARBA00022917"/>
    </source>
</evidence>
<dbReference type="Gene3D" id="3.30.930.10">
    <property type="entry name" value="Bira Bifunctional Protein, Domain 2"/>
    <property type="match status" value="1"/>
</dbReference>
<dbReference type="PROSITE" id="PS50862">
    <property type="entry name" value="AA_TRNA_LIGASE_II"/>
    <property type="match status" value="1"/>
</dbReference>
<evidence type="ECO:0000256" key="4">
    <source>
        <dbReference type="ARBA" id="ARBA00022741"/>
    </source>
</evidence>
<dbReference type="CDD" id="cd00776">
    <property type="entry name" value="AsxRS_core"/>
    <property type="match status" value="1"/>
</dbReference>
<evidence type="ECO:0000256" key="3">
    <source>
        <dbReference type="ARBA" id="ARBA00022598"/>
    </source>
</evidence>
<evidence type="ECO:0000313" key="9">
    <source>
        <dbReference type="EMBL" id="QHU01302.1"/>
    </source>
</evidence>
<organism evidence="9">
    <name type="scientific">viral metagenome</name>
    <dbReference type="NCBI Taxonomy" id="1070528"/>
    <lineage>
        <taxon>unclassified sequences</taxon>
        <taxon>metagenomes</taxon>
        <taxon>organismal metagenomes</taxon>
    </lineage>
</organism>
<dbReference type="GO" id="GO:0006421">
    <property type="term" value="P:asparaginyl-tRNA aminoacylation"/>
    <property type="evidence" value="ECO:0007669"/>
    <property type="project" value="InterPro"/>
</dbReference>
<keyword evidence="5" id="KW-0067">ATP-binding</keyword>
<evidence type="ECO:0000256" key="2">
    <source>
        <dbReference type="ARBA" id="ARBA00012816"/>
    </source>
</evidence>
<accession>A0A6C0J6M8</accession>
<dbReference type="EC" id="6.1.1.22" evidence="2"/>
<dbReference type="CDD" id="cd04318">
    <property type="entry name" value="EcAsnRS_like_N"/>
    <property type="match status" value="1"/>
</dbReference>
<dbReference type="FunFam" id="3.30.930.10:FF:000016">
    <property type="entry name" value="Asparagine--tRNA ligase"/>
    <property type="match status" value="1"/>
</dbReference>
<dbReference type="SUPFAM" id="SSF55681">
    <property type="entry name" value="Class II aaRS and biotin synthetases"/>
    <property type="match status" value="1"/>
</dbReference>
<dbReference type="InterPro" id="IPR004522">
    <property type="entry name" value="Asn-tRNA-ligase"/>
</dbReference>
<evidence type="ECO:0000259" key="8">
    <source>
        <dbReference type="PROSITE" id="PS50862"/>
    </source>
</evidence>
<dbReference type="InterPro" id="IPR002312">
    <property type="entry name" value="Asp/Asn-tRNA-synth_IIb"/>
</dbReference>
<sequence>MFKRDRLLIKNLLQYSKSYLSKSVKVCGWIDSFRVQQSNGIAFISLNDGSCLKSLQIILNPESDEEKSLLGSIYEDGTKGVSIEVIGEIVESPAKGQVIELKAKIIKVFGTVNAKEYPIAKKKLPLEFIRKFPHLRIRTKTMSGIARLRNTCSIATHTFFQMLNFKYVHTPILTGSDGEGAGETLNISNTLGDEPFFGSPVNLAVSGQLHGETYAAGLGDIYTFGPTFRAENSNTSRHLAEFWMIEPEMCFINLKDLIDIAEDYIKFCIKSCLVSCKDEIEFFTEHHKEGLLEQLSKIVDTPFSRMSYTEVIQTLEKEIDEGRAIVRDNGMVHKKFKKLAKDKHIFEEPVFWGCDLGSEHEKYMTDKIIGGVLVVYDYPKEIKSFYMKENPGGKTVQAMDILVPNIGELVGGSMRIDDYEELKTKMEDKEISIPWYLELRKFGSVPHGGFGLGFERLIMLVSGIENIKDVIPFPRYPKHCEM</sequence>
<feature type="domain" description="Aminoacyl-transfer RNA synthetases class-II family profile" evidence="8">
    <location>
        <begin position="159"/>
        <end position="472"/>
    </location>
</feature>
<dbReference type="EMBL" id="MN740337">
    <property type="protein sequence ID" value="QHU01302.1"/>
    <property type="molecule type" value="Genomic_DNA"/>
</dbReference>
<dbReference type="InterPro" id="IPR006195">
    <property type="entry name" value="aa-tRNA-synth_II"/>
</dbReference>
<dbReference type="HAMAP" id="MF_00534">
    <property type="entry name" value="Asn_tRNA_synth"/>
    <property type="match status" value="1"/>
</dbReference>
<dbReference type="Pfam" id="PF01336">
    <property type="entry name" value="tRNA_anti-codon"/>
    <property type="match status" value="1"/>
</dbReference>
<dbReference type="InterPro" id="IPR045864">
    <property type="entry name" value="aa-tRNA-synth_II/BPL/LPL"/>
</dbReference>
<reference evidence="9" key="1">
    <citation type="journal article" date="2020" name="Nature">
        <title>Giant virus diversity and host interactions through global metagenomics.</title>
        <authorList>
            <person name="Schulz F."/>
            <person name="Roux S."/>
            <person name="Paez-Espino D."/>
            <person name="Jungbluth S."/>
            <person name="Walsh D.A."/>
            <person name="Denef V.J."/>
            <person name="McMahon K.D."/>
            <person name="Konstantinidis K.T."/>
            <person name="Eloe-Fadrosh E.A."/>
            <person name="Kyrpides N.C."/>
            <person name="Woyke T."/>
        </authorList>
    </citation>
    <scope>NUCLEOTIDE SEQUENCE</scope>
    <source>
        <strain evidence="9">GVMAG-M-3300025860-25</strain>
    </source>
</reference>
<dbReference type="PRINTS" id="PR01042">
    <property type="entry name" value="TRNASYNTHASP"/>
</dbReference>
<keyword evidence="3" id="KW-0436">Ligase</keyword>
<dbReference type="SUPFAM" id="SSF50249">
    <property type="entry name" value="Nucleic acid-binding proteins"/>
    <property type="match status" value="1"/>
</dbReference>